<name>A0ACC0F0B7_9BASI</name>
<dbReference type="Proteomes" id="UP001060170">
    <property type="component" value="Chromosome 1"/>
</dbReference>
<comment type="caution">
    <text evidence="1">The sequence shown here is derived from an EMBL/GenBank/DDBJ whole genome shotgun (WGS) entry which is preliminary data.</text>
</comment>
<dbReference type="EMBL" id="CM045865">
    <property type="protein sequence ID" value="KAI7962553.1"/>
    <property type="molecule type" value="Genomic_DNA"/>
</dbReference>
<accession>A0ACC0F0B7</accession>
<proteinExistence type="predicted"/>
<evidence type="ECO:0000313" key="2">
    <source>
        <dbReference type="Proteomes" id="UP001060170"/>
    </source>
</evidence>
<protein>
    <submittedName>
        <fullName evidence="1">Uncharacterized protein</fullName>
    </submittedName>
</protein>
<reference evidence="1 2" key="3">
    <citation type="journal article" date="2022" name="Microbiol. Spectr.">
        <title>Folding features and dynamics of 3D genome architecture in plant fungal pathogens.</title>
        <authorList>
            <person name="Xia C."/>
        </authorList>
    </citation>
    <scope>NUCLEOTIDE SEQUENCE [LARGE SCALE GENOMIC DNA]</scope>
    <source>
        <strain evidence="1 2">93-210</strain>
    </source>
</reference>
<keyword evidence="2" id="KW-1185">Reference proteome</keyword>
<organism evidence="1 2">
    <name type="scientific">Puccinia striiformis f. sp. tritici</name>
    <dbReference type="NCBI Taxonomy" id="168172"/>
    <lineage>
        <taxon>Eukaryota</taxon>
        <taxon>Fungi</taxon>
        <taxon>Dikarya</taxon>
        <taxon>Basidiomycota</taxon>
        <taxon>Pucciniomycotina</taxon>
        <taxon>Pucciniomycetes</taxon>
        <taxon>Pucciniales</taxon>
        <taxon>Pucciniaceae</taxon>
        <taxon>Puccinia</taxon>
    </lineage>
</organism>
<reference evidence="2" key="1">
    <citation type="journal article" date="2018" name="BMC Genomics">
        <title>Genomic insights into host adaptation between the wheat stripe rust pathogen (Puccinia striiformis f. sp. tritici) and the barley stripe rust pathogen (Puccinia striiformis f. sp. hordei).</title>
        <authorList>
            <person name="Xia C."/>
            <person name="Wang M."/>
            <person name="Yin C."/>
            <person name="Cornejo O.E."/>
            <person name="Hulbert S.H."/>
            <person name="Chen X."/>
        </authorList>
    </citation>
    <scope>NUCLEOTIDE SEQUENCE [LARGE SCALE GENOMIC DNA]</scope>
    <source>
        <strain evidence="2">93-210</strain>
    </source>
</reference>
<evidence type="ECO:0000313" key="1">
    <source>
        <dbReference type="EMBL" id="KAI7962553.1"/>
    </source>
</evidence>
<gene>
    <name evidence="1" type="ORF">MJO28_000647</name>
</gene>
<sequence>MATGRAPNHPVHVTGLFETLDESVPDSNRANQYGNVTTPSCVSCAGLSGSSPEDFELTLTTNTALNNVLEPASMYFLAGRLLAPNDGSTPTLAYQQPSVVRSGPAGSSAPDFTNKINVIGLGLVTHRQDVVENADEGSSYLAVTLQHSDWDSIARTHRPFTVRYIVPGSKIFIKTHGLYVIGREMEITGNLIDFDMEQFTAVVLVRPIHPPIELSRPNSSFQVNSVAVTTGHQLARGNLLNSSSPSASKSGKKFNKFSPSKPSSLSSPSVDPTKKIFSGSSIAEAKSSDATHNIGSKGKEKAHSDDLSDDTEEYDSDAPIASSSKVRPRTDILKGAAKRMKK</sequence>
<reference evidence="2" key="2">
    <citation type="journal article" date="2018" name="Mol. Plant Microbe Interact.">
        <title>Genome sequence resources for the wheat stripe rust pathogen (Puccinia striiformis f. sp. tritici) and the barley stripe rust pathogen (Puccinia striiformis f. sp. hordei).</title>
        <authorList>
            <person name="Xia C."/>
            <person name="Wang M."/>
            <person name="Yin C."/>
            <person name="Cornejo O.E."/>
            <person name="Hulbert S.H."/>
            <person name="Chen X."/>
        </authorList>
    </citation>
    <scope>NUCLEOTIDE SEQUENCE [LARGE SCALE GENOMIC DNA]</scope>
    <source>
        <strain evidence="2">93-210</strain>
    </source>
</reference>